<organism evidence="2 3">
    <name type="scientific">Vibrio ishigakensis</name>
    <dbReference type="NCBI Taxonomy" id="1481914"/>
    <lineage>
        <taxon>Bacteria</taxon>
        <taxon>Pseudomonadati</taxon>
        <taxon>Pseudomonadota</taxon>
        <taxon>Gammaproteobacteria</taxon>
        <taxon>Vibrionales</taxon>
        <taxon>Vibrionaceae</taxon>
        <taxon>Vibrio</taxon>
    </lineage>
</organism>
<reference evidence="2 3" key="1">
    <citation type="submission" date="2015-01" db="EMBL/GenBank/DDBJ databases">
        <title>Vibrio sp. C5 JCM 19232 whole genome shotgun sequence.</title>
        <authorList>
            <person name="Sawabe T."/>
            <person name="Meirelles P."/>
            <person name="Feng G."/>
            <person name="Sayaka M."/>
            <person name="Hattori M."/>
            <person name="Ohkuma M."/>
        </authorList>
    </citation>
    <scope>NUCLEOTIDE SEQUENCE [LARGE SCALE GENOMIC DNA]</scope>
    <source>
        <strain evidence="2 3">JCM19232</strain>
    </source>
</reference>
<name>A0A0B8PD44_9VIBR</name>
<dbReference type="AlphaFoldDB" id="A0A0B8PD44"/>
<comment type="caution">
    <text evidence="2">The sequence shown here is derived from an EMBL/GenBank/DDBJ whole genome shotgun (WGS) entry which is preliminary data.</text>
</comment>
<evidence type="ECO:0000313" key="2">
    <source>
        <dbReference type="EMBL" id="GAM61083.1"/>
    </source>
</evidence>
<proteinExistence type="predicted"/>
<dbReference type="Proteomes" id="UP000031670">
    <property type="component" value="Unassembled WGS sequence"/>
</dbReference>
<keyword evidence="1" id="KW-0472">Membrane</keyword>
<reference evidence="2 3" key="2">
    <citation type="submission" date="2015-01" db="EMBL/GenBank/DDBJ databases">
        <authorList>
            <consortium name="NBRP consortium"/>
            <person name="Sawabe T."/>
            <person name="Meirelles P."/>
            <person name="Feng G."/>
            <person name="Sayaka M."/>
            <person name="Hattori M."/>
            <person name="Ohkuma M."/>
        </authorList>
    </citation>
    <scope>NUCLEOTIDE SEQUENCE [LARGE SCALE GENOMIC DNA]</scope>
    <source>
        <strain evidence="2 3">JCM19232</strain>
    </source>
</reference>
<feature type="transmembrane region" description="Helical" evidence="1">
    <location>
        <begin position="28"/>
        <end position="48"/>
    </location>
</feature>
<feature type="transmembrane region" description="Helical" evidence="1">
    <location>
        <begin position="55"/>
        <end position="72"/>
    </location>
</feature>
<evidence type="ECO:0000313" key="3">
    <source>
        <dbReference type="Proteomes" id="UP000031670"/>
    </source>
</evidence>
<protein>
    <submittedName>
        <fullName evidence="2">YbbM seven transmembrane helix protein</fullName>
    </submittedName>
</protein>
<dbReference type="Pfam" id="PF03649">
    <property type="entry name" value="UPF0014"/>
    <property type="match status" value="1"/>
</dbReference>
<dbReference type="InterPro" id="IPR005226">
    <property type="entry name" value="UPF0014_fam"/>
</dbReference>
<sequence length="73" mass="8186">MLLALFSLTLIVPFSINRHFQLSLGKDIVLSVMRMTAQLILIGLYLEYLFDLNNLWVNMAWIAIMIGVGASAS</sequence>
<accession>A0A0B8PD44</accession>
<keyword evidence="1 2" id="KW-0812">Transmembrane</keyword>
<evidence type="ECO:0000256" key="1">
    <source>
        <dbReference type="SAM" id="Phobius"/>
    </source>
</evidence>
<dbReference type="EMBL" id="BBSA01000002">
    <property type="protein sequence ID" value="GAM61083.1"/>
    <property type="molecule type" value="Genomic_DNA"/>
</dbReference>
<gene>
    <name evidence="2" type="ORF">JCM19232_4025</name>
</gene>
<keyword evidence="1" id="KW-1133">Transmembrane helix</keyword>